<evidence type="ECO:0000256" key="1">
    <source>
        <dbReference type="SAM" id="MobiDB-lite"/>
    </source>
</evidence>
<dbReference type="Proteomes" id="UP001501759">
    <property type="component" value="Unassembled WGS sequence"/>
</dbReference>
<name>A0ABP9JEU5_9ACTN</name>
<dbReference type="InterPro" id="IPR046179">
    <property type="entry name" value="DUF6188"/>
</dbReference>
<accession>A0ABP9JEU5</accession>
<keyword evidence="3" id="KW-1185">Reference proteome</keyword>
<reference evidence="3" key="1">
    <citation type="journal article" date="2019" name="Int. J. Syst. Evol. Microbiol.">
        <title>The Global Catalogue of Microorganisms (GCM) 10K type strain sequencing project: providing services to taxonomists for standard genome sequencing and annotation.</title>
        <authorList>
            <consortium name="The Broad Institute Genomics Platform"/>
            <consortium name="The Broad Institute Genome Sequencing Center for Infectious Disease"/>
            <person name="Wu L."/>
            <person name="Ma J."/>
        </authorList>
    </citation>
    <scope>NUCLEOTIDE SEQUENCE [LARGE SCALE GENOMIC DNA]</scope>
    <source>
        <strain evidence="3">JCM 18409</strain>
    </source>
</reference>
<dbReference type="RefSeq" id="WP_345656592.1">
    <property type="nucleotide sequence ID" value="NZ_BAABKB010000031.1"/>
</dbReference>
<organism evidence="2 3">
    <name type="scientific">Streptomyces siamensis</name>
    <dbReference type="NCBI Taxonomy" id="1274986"/>
    <lineage>
        <taxon>Bacteria</taxon>
        <taxon>Bacillati</taxon>
        <taxon>Actinomycetota</taxon>
        <taxon>Actinomycetes</taxon>
        <taxon>Kitasatosporales</taxon>
        <taxon>Streptomycetaceae</taxon>
        <taxon>Streptomyces</taxon>
    </lineage>
</organism>
<sequence length="143" mass="15015">MASGIDRVDGGWDVHSMRGAGVSEVAVGNVMRLHIGSDQIEVHSAAELMTRGQTDTVHAASRTNPGKAIQLLDQVVAEVHAADSGVLKVRFANGWKLTVPPPADGLGWIVAVRGQYFIRSKPGGGVRAPDQSTLARAEQPSLG</sequence>
<dbReference type="EMBL" id="BAABKB010000031">
    <property type="protein sequence ID" value="GAA5029223.1"/>
    <property type="molecule type" value="Genomic_DNA"/>
</dbReference>
<gene>
    <name evidence="2" type="ORF">GCM10023335_68050</name>
</gene>
<evidence type="ECO:0000313" key="3">
    <source>
        <dbReference type="Proteomes" id="UP001501759"/>
    </source>
</evidence>
<evidence type="ECO:0000313" key="2">
    <source>
        <dbReference type="EMBL" id="GAA5029223.1"/>
    </source>
</evidence>
<proteinExistence type="predicted"/>
<feature type="region of interest" description="Disordered" evidence="1">
    <location>
        <begin position="122"/>
        <end position="143"/>
    </location>
</feature>
<comment type="caution">
    <text evidence="2">The sequence shown here is derived from an EMBL/GenBank/DDBJ whole genome shotgun (WGS) entry which is preliminary data.</text>
</comment>
<dbReference type="Pfam" id="PF19686">
    <property type="entry name" value="DUF6188"/>
    <property type="match status" value="1"/>
</dbReference>
<protein>
    <submittedName>
        <fullName evidence="2">Uncharacterized protein</fullName>
    </submittedName>
</protein>